<reference evidence="3 5" key="1">
    <citation type="submission" date="2017-02" db="EMBL/GenBank/DDBJ databases">
        <title>Streptomyces pactum ACT12 Genome sequencing and assembly.</title>
        <authorList>
            <person name="Xue Q."/>
            <person name="Yan X."/>
            <person name="Jia L."/>
            <person name="Yan H."/>
        </authorList>
    </citation>
    <scope>NUCLEOTIDE SEQUENCE [LARGE SCALE GENOMIC DNA]</scope>
    <source>
        <strain evidence="3 5">ACT12</strain>
    </source>
</reference>
<dbReference type="Pfam" id="PF13175">
    <property type="entry name" value="AAA_15"/>
    <property type="match status" value="2"/>
</dbReference>
<feature type="domain" description="OLD protein-like TOPRIM" evidence="2">
    <location>
        <begin position="385"/>
        <end position="451"/>
    </location>
</feature>
<evidence type="ECO:0000313" key="5">
    <source>
        <dbReference type="Proteomes" id="UP000189443"/>
    </source>
</evidence>
<dbReference type="InterPro" id="IPR034139">
    <property type="entry name" value="TOPRIM_OLD"/>
</dbReference>
<evidence type="ECO:0000259" key="2">
    <source>
        <dbReference type="Pfam" id="PF20469"/>
    </source>
</evidence>
<dbReference type="Gene3D" id="3.40.50.300">
    <property type="entry name" value="P-loop containing nucleotide triphosphate hydrolases"/>
    <property type="match status" value="2"/>
</dbReference>
<dbReference type="Pfam" id="PF20469">
    <property type="entry name" value="OLD-like_TOPRIM"/>
    <property type="match status" value="1"/>
</dbReference>
<evidence type="ECO:0000313" key="3">
    <source>
        <dbReference type="EMBL" id="AQS65558.1"/>
    </source>
</evidence>
<protein>
    <recommendedName>
        <fullName evidence="6">ATP-dependent endonuclease</fullName>
    </recommendedName>
</protein>
<evidence type="ECO:0000259" key="1">
    <source>
        <dbReference type="Pfam" id="PF13175"/>
    </source>
</evidence>
<organism evidence="3 5">
    <name type="scientific">Streptomyces pactum</name>
    <dbReference type="NCBI Taxonomy" id="68249"/>
    <lineage>
        <taxon>Bacteria</taxon>
        <taxon>Bacillati</taxon>
        <taxon>Actinomycetota</taxon>
        <taxon>Actinomycetes</taxon>
        <taxon>Kitasatosporales</taxon>
        <taxon>Streptomycetaceae</taxon>
        <taxon>Streptomyces</taxon>
    </lineage>
</organism>
<dbReference type="SUPFAM" id="SSF52540">
    <property type="entry name" value="P-loop containing nucleoside triphosphate hydrolases"/>
    <property type="match status" value="1"/>
</dbReference>
<dbReference type="Proteomes" id="UP000189443">
    <property type="component" value="Chromosome"/>
</dbReference>
<dbReference type="EMBL" id="CP019724">
    <property type="protein sequence ID" value="AQS71693.1"/>
    <property type="molecule type" value="Genomic_DNA"/>
</dbReference>
<evidence type="ECO:0008006" key="6">
    <source>
        <dbReference type="Google" id="ProtNLM"/>
    </source>
</evidence>
<gene>
    <name evidence="3" type="ORF">B1H29_00015</name>
    <name evidence="4" type="ORF">B1H29_37030</name>
</gene>
<dbReference type="RefSeq" id="WP_267892018.1">
    <property type="nucleotide sequence ID" value="NZ_CP019724.1"/>
</dbReference>
<sequence length="654" mass="71226">MRLSKVRIVNFRNFRDLVIDPFPTPAVIVGENGVGKSNLLYALRLVLDPDLSNRWRRLQADDIHDSAPPLPQGVEVRVEVELADFDDDDDAIATLDGAIITEDGQPRVARLTYLFQPKLAVGAVFGAQPSEPLTPDDYSWTIYGGDDAGVDMRHAKEYVPLSVLPALRDAEGDFSRADRSPLVRLLRERPPAPDIVASTLDALKQARNQLAQDASMQQAVDELTSRLAAMTGPQLPLTPSLDFAGREDDLIRSVQLLIDSSSRGIQHTSTGTANVVYLALLLERLKLRRQASDGEDTLLAVEEPEAHLHPSLQRKVFAHLLHEPNRLLLTTHSPHIAAVTPLSSIVLTSSQGDHTVGSVVPPGVLTDAETADLERYINVTRAEILFARGTVLVEGAADAYLLPALAEAAGFHLDDHGIVVSSVEGTDFAPYATLLGPRALRRPHWILTDGDAADGEHRHQREPGLWRARDVARIAREDALHQALDRGIDTITVQKLPERGVRAGRQQVVTAATRVGVYVGDNTLEPDIAPLLHPEMAAAYCAFRQRESSRSAFRDALAPFEDGTATGQQRDTLVDKIEAIGKGRYAQRMAAHVASMTGLHDRVLELLGRTEGLITRDNLLTIEGPGAILGLLDDLSCTFRGRPLFPAAPTPGHS</sequence>
<feature type="domain" description="Endonuclease GajA/Old nuclease/RecF-like AAA" evidence="1">
    <location>
        <begin position="1"/>
        <end position="65"/>
    </location>
</feature>
<dbReference type="PANTHER" id="PTHR43581">
    <property type="entry name" value="ATP/GTP PHOSPHATASE"/>
    <property type="match status" value="1"/>
</dbReference>
<dbReference type="AlphaFoldDB" id="A0A1S6J1D3"/>
<dbReference type="KEGG" id="spac:B1H29_37030"/>
<feature type="domain" description="Endonuclease GajA/Old nuclease/RecF-like AAA" evidence="1">
    <location>
        <begin position="196"/>
        <end position="337"/>
    </location>
</feature>
<name>A0A1S6J1D3_9ACTN</name>
<dbReference type="EMBL" id="CP019724">
    <property type="protein sequence ID" value="AQS65558.1"/>
    <property type="molecule type" value="Genomic_DNA"/>
</dbReference>
<keyword evidence="5" id="KW-1185">Reference proteome</keyword>
<accession>A0A1S6J1D3</accession>
<dbReference type="InterPro" id="IPR041685">
    <property type="entry name" value="AAA_GajA/Old/RecF-like"/>
</dbReference>
<dbReference type="InterPro" id="IPR027417">
    <property type="entry name" value="P-loop_NTPase"/>
</dbReference>
<dbReference type="KEGG" id="spac:B1H29_00015"/>
<dbReference type="PANTHER" id="PTHR43581:SF4">
    <property type="entry name" value="ATP_GTP PHOSPHATASE"/>
    <property type="match status" value="1"/>
</dbReference>
<dbReference type="CDD" id="cd01026">
    <property type="entry name" value="TOPRIM_OLD"/>
    <property type="match status" value="1"/>
</dbReference>
<proteinExistence type="predicted"/>
<evidence type="ECO:0000313" key="4">
    <source>
        <dbReference type="EMBL" id="AQS71693.1"/>
    </source>
</evidence>
<dbReference type="InterPro" id="IPR051396">
    <property type="entry name" value="Bact_Antivir_Def_Nuclease"/>
</dbReference>